<protein>
    <recommendedName>
        <fullName evidence="1">PLD phosphodiesterase domain-containing protein</fullName>
    </recommendedName>
</protein>
<accession>A0A8J7YM52</accession>
<dbReference type="Proteomes" id="UP000783863">
    <property type="component" value="Unassembled WGS sequence"/>
</dbReference>
<gene>
    <name evidence="2" type="ORF">EGD98_08585</name>
</gene>
<keyword evidence="3" id="KW-1185">Reference proteome</keyword>
<sequence length="295" mass="33029">MVDYGGPMDRELLVETASAFLNLSGSYDYEVVGTTLRYLQQQNTNVSVDGLRAEVEIKAPNHELEQLLDHLRYHRYIGSDAVRTRTRALPTIGYTAELLQQRQEISPPVDLLATFPDDDALSTDGFNDLLTGVLDIIKNASSHVWIVSPFLSAEAFERLRPALLSAVDRGSSISLVTRYLTYGGQDGEFNREFTHHLLDSPCGNNVRLYEYINDESWSTFHAKVVATDQEEAYLGTANVTGQGFLSNLELGVRFERAAARELIGLLESLRDSEHFHNVERVAGGFDRKQISSNRD</sequence>
<dbReference type="GO" id="GO:0030572">
    <property type="term" value="F:phosphatidyltransferase activity"/>
    <property type="evidence" value="ECO:0007669"/>
    <property type="project" value="UniProtKB-ARBA"/>
</dbReference>
<dbReference type="PANTHER" id="PTHR21248:SF22">
    <property type="entry name" value="PHOSPHOLIPASE D"/>
    <property type="match status" value="1"/>
</dbReference>
<proteinExistence type="predicted"/>
<dbReference type="Pfam" id="PF13091">
    <property type="entry name" value="PLDc_2"/>
    <property type="match status" value="1"/>
</dbReference>
<organism evidence="2 3">
    <name type="scientific">Haloarcula salinisoli</name>
    <dbReference type="NCBI Taxonomy" id="2487746"/>
    <lineage>
        <taxon>Archaea</taxon>
        <taxon>Methanobacteriati</taxon>
        <taxon>Methanobacteriota</taxon>
        <taxon>Stenosarchaea group</taxon>
        <taxon>Halobacteria</taxon>
        <taxon>Halobacteriales</taxon>
        <taxon>Haloarculaceae</taxon>
        <taxon>Haloarcula</taxon>
    </lineage>
</organism>
<dbReference type="Gene3D" id="3.30.870.10">
    <property type="entry name" value="Endonuclease Chain A"/>
    <property type="match status" value="1"/>
</dbReference>
<dbReference type="InterPro" id="IPR001736">
    <property type="entry name" value="PLipase_D/transphosphatidylase"/>
</dbReference>
<dbReference type="EMBL" id="RKLQ01000001">
    <property type="protein sequence ID" value="MBX0303728.1"/>
    <property type="molecule type" value="Genomic_DNA"/>
</dbReference>
<dbReference type="PANTHER" id="PTHR21248">
    <property type="entry name" value="CARDIOLIPIN SYNTHASE"/>
    <property type="match status" value="1"/>
</dbReference>
<evidence type="ECO:0000313" key="2">
    <source>
        <dbReference type="EMBL" id="MBX0303728.1"/>
    </source>
</evidence>
<feature type="domain" description="PLD phosphodiesterase" evidence="1">
    <location>
        <begin position="216"/>
        <end position="243"/>
    </location>
</feature>
<comment type="caution">
    <text evidence="2">The sequence shown here is derived from an EMBL/GenBank/DDBJ whole genome shotgun (WGS) entry which is preliminary data.</text>
</comment>
<evidence type="ECO:0000313" key="3">
    <source>
        <dbReference type="Proteomes" id="UP000783863"/>
    </source>
</evidence>
<dbReference type="InterPro" id="IPR025202">
    <property type="entry name" value="PLD-like_dom"/>
</dbReference>
<reference evidence="2" key="1">
    <citation type="submission" date="2021-06" db="EMBL/GenBank/DDBJ databases">
        <title>Halomicroarcula sp. F24A a new haloarchaeum isolated from saline soil.</title>
        <authorList>
            <person name="Duran-Viseras A."/>
            <person name="Sanchez-Porro C."/>
            <person name="Ventosa A."/>
        </authorList>
    </citation>
    <scope>NUCLEOTIDE SEQUENCE</scope>
    <source>
        <strain evidence="2">F24A</strain>
    </source>
</reference>
<dbReference type="PROSITE" id="PS50035">
    <property type="entry name" value="PLD"/>
    <property type="match status" value="1"/>
</dbReference>
<dbReference type="GO" id="GO:0032049">
    <property type="term" value="P:cardiolipin biosynthetic process"/>
    <property type="evidence" value="ECO:0007669"/>
    <property type="project" value="UniProtKB-ARBA"/>
</dbReference>
<dbReference type="AlphaFoldDB" id="A0A8J7YM52"/>
<name>A0A8J7YM52_9EURY</name>
<dbReference type="SUPFAM" id="SSF56024">
    <property type="entry name" value="Phospholipase D/nuclease"/>
    <property type="match status" value="1"/>
</dbReference>
<dbReference type="RefSeq" id="WP_220587920.1">
    <property type="nucleotide sequence ID" value="NZ_RKLQ01000001.1"/>
</dbReference>
<dbReference type="CDD" id="cd00138">
    <property type="entry name" value="PLDc_SF"/>
    <property type="match status" value="1"/>
</dbReference>
<evidence type="ECO:0000259" key="1">
    <source>
        <dbReference type="PROSITE" id="PS50035"/>
    </source>
</evidence>